<protein>
    <submittedName>
        <fullName evidence="14">Uncharacterized protein</fullName>
    </submittedName>
</protein>
<dbReference type="InterPro" id="IPR013783">
    <property type="entry name" value="Ig-like_fold"/>
</dbReference>
<dbReference type="Gene3D" id="3.40.50.300">
    <property type="entry name" value="P-loop containing nucleotide triphosphate hydrolases"/>
    <property type="match status" value="1"/>
</dbReference>
<evidence type="ECO:0000256" key="11">
    <source>
        <dbReference type="SAM" id="MobiDB-lite"/>
    </source>
</evidence>
<feature type="compositionally biased region" description="Basic and acidic residues" evidence="11">
    <location>
        <begin position="193"/>
        <end position="204"/>
    </location>
</feature>
<dbReference type="PANTHER" id="PTHR10903">
    <property type="entry name" value="GTPASE, IMAP FAMILY MEMBER-RELATED"/>
    <property type="match status" value="1"/>
</dbReference>
<evidence type="ECO:0000256" key="7">
    <source>
        <dbReference type="ARBA" id="ARBA00023157"/>
    </source>
</evidence>
<keyword evidence="6" id="KW-0472">Membrane</keyword>
<evidence type="ECO:0000256" key="5">
    <source>
        <dbReference type="ARBA" id="ARBA00023134"/>
    </source>
</evidence>
<dbReference type="Gene3D" id="2.60.40.10">
    <property type="entry name" value="Immunoglobulins"/>
    <property type="match status" value="1"/>
</dbReference>
<feature type="domain" description="AIG1-type G" evidence="13">
    <location>
        <begin position="402"/>
        <end position="608"/>
    </location>
</feature>
<feature type="region of interest" description="Disordered" evidence="11">
    <location>
        <begin position="434"/>
        <end position="458"/>
    </location>
</feature>
<proteinExistence type="inferred from homology"/>
<feature type="region of interest" description="Disordered" evidence="11">
    <location>
        <begin position="603"/>
        <end position="652"/>
    </location>
</feature>
<evidence type="ECO:0000256" key="9">
    <source>
        <dbReference type="ARBA" id="ARBA00023319"/>
    </source>
</evidence>
<dbReference type="InterPro" id="IPR013106">
    <property type="entry name" value="Ig_V-set"/>
</dbReference>
<feature type="region of interest" description="Disordered" evidence="11">
    <location>
        <begin position="276"/>
        <end position="315"/>
    </location>
</feature>
<feature type="compositionally biased region" description="Basic and acidic residues" evidence="11">
    <location>
        <begin position="606"/>
        <end position="652"/>
    </location>
</feature>
<feature type="compositionally biased region" description="Basic and acidic residues" evidence="11">
    <location>
        <begin position="211"/>
        <end position="252"/>
    </location>
</feature>
<evidence type="ECO:0000256" key="8">
    <source>
        <dbReference type="ARBA" id="ARBA00023180"/>
    </source>
</evidence>
<gene>
    <name evidence="14" type="ORF">ACEWY4_022641</name>
</gene>
<accession>A0ABD1J0R8</accession>
<name>A0ABD1J0R8_9TELE</name>
<dbReference type="SUPFAM" id="SSF48726">
    <property type="entry name" value="Immunoglobulin"/>
    <property type="match status" value="1"/>
</dbReference>
<dbReference type="SMART" id="SM00406">
    <property type="entry name" value="IGv"/>
    <property type="match status" value="1"/>
</dbReference>
<organism evidence="14 15">
    <name type="scientific">Coilia grayii</name>
    <name type="common">Gray's grenadier anchovy</name>
    <dbReference type="NCBI Taxonomy" id="363190"/>
    <lineage>
        <taxon>Eukaryota</taxon>
        <taxon>Metazoa</taxon>
        <taxon>Chordata</taxon>
        <taxon>Craniata</taxon>
        <taxon>Vertebrata</taxon>
        <taxon>Euteleostomi</taxon>
        <taxon>Actinopterygii</taxon>
        <taxon>Neopterygii</taxon>
        <taxon>Teleostei</taxon>
        <taxon>Clupei</taxon>
        <taxon>Clupeiformes</taxon>
        <taxon>Clupeoidei</taxon>
        <taxon>Engraulidae</taxon>
        <taxon>Coilinae</taxon>
        <taxon>Coilia</taxon>
    </lineage>
</organism>
<dbReference type="Proteomes" id="UP001591681">
    <property type="component" value="Unassembled WGS sequence"/>
</dbReference>
<dbReference type="GO" id="GO:1903037">
    <property type="term" value="P:regulation of leukocyte cell-cell adhesion"/>
    <property type="evidence" value="ECO:0007669"/>
    <property type="project" value="UniProtKB-ARBA"/>
</dbReference>
<comment type="similarity">
    <text evidence="2">Belongs to the TRAFAC class TrmE-Era-EngA-EngB-Septin-like GTPase superfamily. AIG1/Toc34/Toc159-like paraseptin GTPase family. IAN subfamily.</text>
</comment>
<evidence type="ECO:0000259" key="12">
    <source>
        <dbReference type="PROSITE" id="PS50835"/>
    </source>
</evidence>
<dbReference type="AlphaFoldDB" id="A0ABD1J0R8"/>
<feature type="region of interest" description="Disordered" evidence="11">
    <location>
        <begin position="151"/>
        <end position="253"/>
    </location>
</feature>
<evidence type="ECO:0000256" key="10">
    <source>
        <dbReference type="SAM" id="Coils"/>
    </source>
</evidence>
<comment type="subcellular location">
    <subcellularLocation>
        <location evidence="1">Membrane</location>
    </subcellularLocation>
</comment>
<keyword evidence="10" id="KW-0175">Coiled coil</keyword>
<dbReference type="PROSITE" id="PS50835">
    <property type="entry name" value="IG_LIKE"/>
    <property type="match status" value="1"/>
</dbReference>
<dbReference type="InterPro" id="IPR006703">
    <property type="entry name" value="G_AIG1"/>
</dbReference>
<feature type="domain" description="Ig-like" evidence="12">
    <location>
        <begin position="11"/>
        <end position="116"/>
    </location>
</feature>
<dbReference type="GO" id="GO:0005525">
    <property type="term" value="F:GTP binding"/>
    <property type="evidence" value="ECO:0007669"/>
    <property type="project" value="UniProtKB-KW"/>
</dbReference>
<dbReference type="SUPFAM" id="SSF52540">
    <property type="entry name" value="P-loop containing nucleoside triphosphate hydrolases"/>
    <property type="match status" value="1"/>
</dbReference>
<feature type="coiled-coil region" evidence="10">
    <location>
        <begin position="760"/>
        <end position="787"/>
    </location>
</feature>
<dbReference type="InterPro" id="IPR045058">
    <property type="entry name" value="GIMA/IAN/Toc"/>
</dbReference>
<keyword evidence="5" id="KW-0342">GTP-binding</keyword>
<comment type="caution">
    <text evidence="14">The sequence shown here is derived from an EMBL/GenBank/DDBJ whole genome shotgun (WGS) entry which is preliminary data.</text>
</comment>
<dbReference type="InterPro" id="IPR027417">
    <property type="entry name" value="P-loop_NTPase"/>
</dbReference>
<dbReference type="Pfam" id="PF04548">
    <property type="entry name" value="AIG1"/>
    <property type="match status" value="1"/>
</dbReference>
<keyword evidence="7" id="KW-1015">Disulfide bond</keyword>
<evidence type="ECO:0000256" key="2">
    <source>
        <dbReference type="ARBA" id="ARBA00008535"/>
    </source>
</evidence>
<dbReference type="InterPro" id="IPR003599">
    <property type="entry name" value="Ig_sub"/>
</dbReference>
<evidence type="ECO:0000259" key="13">
    <source>
        <dbReference type="PROSITE" id="PS51720"/>
    </source>
</evidence>
<evidence type="ECO:0000256" key="3">
    <source>
        <dbReference type="ARBA" id="ARBA00022729"/>
    </source>
</evidence>
<sequence length="796" mass="92226">MDPAQADTALPETKLLTVRNMEFSIGDDVTLPCQLSPASSAVAMEIRWFRNTDCIYRYRNGHVTVRGGYEDRVSVNRHELRRGDVSLRLRESTEADSGRYSCQVISGEHLTETRITLHYDGGRGVVLYMHATIPELVRVKMENSVEALVKQKAEETERRLNSLRMKEKNVQDDERNTQREEAEEKKKKNNTKLFEERMKKELKQAAKHLKEHMSKHERERETAHERERETAEEERERETGQAEAERSCEGDSRQLVLSLKQEVQDRVRDVQYLKSQLQDRERQLEERDRQLEERERQLEERDRQMEERDRQMEDKRERLTDLLNAKRAKSTERLLRFSTWGSDPVSTWASDPVSTWASDPVSLSSGLHDPHPPSIMKRWSMLTPPTFGGGGPGPAPPVSPAVTELRLVLLGGSAAWKRAAGNTILGTEEFGRQASTHTLTHTSTESQHSESRQGEVAGRRLTVVETPDWFCSGLSEKDTRQDVGLCVRLSAPGPHAFLLVVPVEPSEGEERRMLEKMEDIFGEGCWRHTLILFTHAEGLGESSVEELLQTGSQELQQLVEKCGNRCHLLNIKDRPDDTEITQLLEKVEEMVSGNRETFYSSETYQEAERQAREIERTMQRERNRVETDLKDEKKKRDIERERSNMEEGLREEMEEMRKSYEREARVEAETHLMKIILPQLQRNIVDFRKKLEAEFQKQIEAKNREIDLLLRELTQRDMVVAGCSDQETVMEAGMVLGEQSKMDVERESITQRREGRETDSKRLRQIMVKMNRDMEKLRQDVSNLTQTQALLTSVCE</sequence>
<dbReference type="FunFam" id="3.40.50.300:FF:002274">
    <property type="entry name" value="Si:dkeyp-69e1.8"/>
    <property type="match status" value="1"/>
</dbReference>
<feature type="compositionally biased region" description="Low complexity" evidence="11">
    <location>
        <begin position="435"/>
        <end position="446"/>
    </location>
</feature>
<reference evidence="14 15" key="1">
    <citation type="submission" date="2024-09" db="EMBL/GenBank/DDBJ databases">
        <title>A chromosome-level genome assembly of Gray's grenadier anchovy, Coilia grayii.</title>
        <authorList>
            <person name="Fu Z."/>
        </authorList>
    </citation>
    <scope>NUCLEOTIDE SEQUENCE [LARGE SCALE GENOMIC DNA]</scope>
    <source>
        <strain evidence="14">G4</strain>
        <tissue evidence="14">Muscle</tissue>
    </source>
</reference>
<dbReference type="GO" id="GO:0016020">
    <property type="term" value="C:membrane"/>
    <property type="evidence" value="ECO:0007669"/>
    <property type="project" value="UniProtKB-SubCell"/>
</dbReference>
<dbReference type="PANTHER" id="PTHR10903:SF167">
    <property type="entry name" value="GTPASE IMAP FAMILY MEMBER 6-RELATED"/>
    <property type="match status" value="1"/>
</dbReference>
<dbReference type="GO" id="GO:0050863">
    <property type="term" value="P:regulation of T cell activation"/>
    <property type="evidence" value="ECO:0007669"/>
    <property type="project" value="UniProtKB-ARBA"/>
</dbReference>
<dbReference type="Pfam" id="PF07686">
    <property type="entry name" value="V-set"/>
    <property type="match status" value="1"/>
</dbReference>
<dbReference type="PROSITE" id="PS51720">
    <property type="entry name" value="G_AIG1"/>
    <property type="match status" value="1"/>
</dbReference>
<evidence type="ECO:0000313" key="15">
    <source>
        <dbReference type="Proteomes" id="UP001591681"/>
    </source>
</evidence>
<dbReference type="InterPro" id="IPR007110">
    <property type="entry name" value="Ig-like_dom"/>
</dbReference>
<keyword evidence="3" id="KW-0732">Signal</keyword>
<evidence type="ECO:0000313" key="14">
    <source>
        <dbReference type="EMBL" id="KAL2080788.1"/>
    </source>
</evidence>
<dbReference type="SMART" id="SM00409">
    <property type="entry name" value="IG"/>
    <property type="match status" value="1"/>
</dbReference>
<keyword evidence="15" id="KW-1185">Reference proteome</keyword>
<evidence type="ECO:0000256" key="4">
    <source>
        <dbReference type="ARBA" id="ARBA00022741"/>
    </source>
</evidence>
<keyword evidence="4" id="KW-0547">Nucleotide-binding</keyword>
<evidence type="ECO:0000256" key="6">
    <source>
        <dbReference type="ARBA" id="ARBA00023136"/>
    </source>
</evidence>
<evidence type="ECO:0000256" key="1">
    <source>
        <dbReference type="ARBA" id="ARBA00004370"/>
    </source>
</evidence>
<dbReference type="InterPro" id="IPR036179">
    <property type="entry name" value="Ig-like_dom_sf"/>
</dbReference>
<dbReference type="FunFam" id="2.60.40.10:FF:000142">
    <property type="entry name" value="V-set domain-containing T-cell activation inhibitor 1"/>
    <property type="match status" value="1"/>
</dbReference>
<keyword evidence="8" id="KW-0325">Glycoprotein</keyword>
<dbReference type="EMBL" id="JBHFQA010000020">
    <property type="protein sequence ID" value="KAL2080788.1"/>
    <property type="molecule type" value="Genomic_DNA"/>
</dbReference>
<keyword evidence="9" id="KW-0393">Immunoglobulin domain</keyword>
<feature type="compositionally biased region" description="Basic and acidic residues" evidence="11">
    <location>
        <begin position="151"/>
        <end position="186"/>
    </location>
</feature>